<feature type="compositionally biased region" description="Basic and acidic residues" evidence="1">
    <location>
        <begin position="143"/>
        <end position="157"/>
    </location>
</feature>
<dbReference type="Pfam" id="PF14009">
    <property type="entry name" value="PADRE"/>
    <property type="match status" value="1"/>
</dbReference>
<feature type="region of interest" description="Disordered" evidence="1">
    <location>
        <begin position="175"/>
        <end position="236"/>
    </location>
</feature>
<dbReference type="PANTHER" id="PTHR33148">
    <property type="entry name" value="PLASTID MOVEMENT IMPAIRED PROTEIN-RELATED"/>
    <property type="match status" value="1"/>
</dbReference>
<evidence type="ECO:0000313" key="3">
    <source>
        <dbReference type="Proteomes" id="UP001346149"/>
    </source>
</evidence>
<dbReference type="AlphaFoldDB" id="A0AAN7LY04"/>
<dbReference type="EMBL" id="JAXQNO010000011">
    <property type="protein sequence ID" value="KAK4788242.1"/>
    <property type="molecule type" value="Genomic_DNA"/>
</dbReference>
<evidence type="ECO:0000313" key="2">
    <source>
        <dbReference type="EMBL" id="KAK4788242.1"/>
    </source>
</evidence>
<evidence type="ECO:0000256" key="1">
    <source>
        <dbReference type="SAM" id="MobiDB-lite"/>
    </source>
</evidence>
<feature type="compositionally biased region" description="Low complexity" evidence="1">
    <location>
        <begin position="178"/>
        <end position="195"/>
    </location>
</feature>
<proteinExistence type="predicted"/>
<gene>
    <name evidence="2" type="ORF">SAY86_019561</name>
</gene>
<sequence length="236" mass="25980">MGNAIVGRDRKVAKVMKITGETLKFKAPVAVGEVLKDHPGLVLLDSESVKHHGVRAKQLPEHQQLQPRRLYFLVELPKERGVPRRVRSGITMTAKDRLENLMLSRRSTSDLSAMAKTSAAPPGNDNGGDGTVGSSGKRLRLRLPKEEVERLMRESRDGAEAAERIMRLYVAERKTDGGDNLSDDGSGSVGSSSLLQQELHSGHDRRDHEGLKKREKKRVSFMTSAREGGMQIPVAS</sequence>
<dbReference type="Proteomes" id="UP001346149">
    <property type="component" value="Unassembled WGS sequence"/>
</dbReference>
<dbReference type="InterPro" id="IPR025322">
    <property type="entry name" value="PADRE_dom"/>
</dbReference>
<dbReference type="PANTHER" id="PTHR33148:SF3">
    <property type="entry name" value="DUF4228 DOMAIN PROTEIN"/>
    <property type="match status" value="1"/>
</dbReference>
<feature type="region of interest" description="Disordered" evidence="1">
    <location>
        <begin position="109"/>
        <end position="157"/>
    </location>
</feature>
<feature type="compositionally biased region" description="Basic and acidic residues" evidence="1">
    <location>
        <begin position="200"/>
        <end position="212"/>
    </location>
</feature>
<protein>
    <recommendedName>
        <fullName evidence="4">Plastid movement impaired 2</fullName>
    </recommendedName>
</protein>
<name>A0AAN7LY04_TRANT</name>
<accession>A0AAN7LY04</accession>
<keyword evidence="3" id="KW-1185">Reference proteome</keyword>
<reference evidence="2 3" key="1">
    <citation type="journal article" date="2023" name="Hortic Res">
        <title>Pangenome of water caltrop reveals structural variations and asymmetric subgenome divergence after allopolyploidization.</title>
        <authorList>
            <person name="Zhang X."/>
            <person name="Chen Y."/>
            <person name="Wang L."/>
            <person name="Yuan Y."/>
            <person name="Fang M."/>
            <person name="Shi L."/>
            <person name="Lu R."/>
            <person name="Comes H.P."/>
            <person name="Ma Y."/>
            <person name="Chen Y."/>
            <person name="Huang G."/>
            <person name="Zhou Y."/>
            <person name="Zheng Z."/>
            <person name="Qiu Y."/>
        </authorList>
    </citation>
    <scope>NUCLEOTIDE SEQUENCE [LARGE SCALE GENOMIC DNA]</scope>
    <source>
        <strain evidence="2">F231</strain>
    </source>
</reference>
<comment type="caution">
    <text evidence="2">The sequence shown here is derived from an EMBL/GenBank/DDBJ whole genome shotgun (WGS) entry which is preliminary data.</text>
</comment>
<organism evidence="2 3">
    <name type="scientific">Trapa natans</name>
    <name type="common">Water chestnut</name>
    <dbReference type="NCBI Taxonomy" id="22666"/>
    <lineage>
        <taxon>Eukaryota</taxon>
        <taxon>Viridiplantae</taxon>
        <taxon>Streptophyta</taxon>
        <taxon>Embryophyta</taxon>
        <taxon>Tracheophyta</taxon>
        <taxon>Spermatophyta</taxon>
        <taxon>Magnoliopsida</taxon>
        <taxon>eudicotyledons</taxon>
        <taxon>Gunneridae</taxon>
        <taxon>Pentapetalae</taxon>
        <taxon>rosids</taxon>
        <taxon>malvids</taxon>
        <taxon>Myrtales</taxon>
        <taxon>Lythraceae</taxon>
        <taxon>Trapa</taxon>
    </lineage>
</organism>
<evidence type="ECO:0008006" key="4">
    <source>
        <dbReference type="Google" id="ProtNLM"/>
    </source>
</evidence>